<protein>
    <recommendedName>
        <fullName evidence="5">Actin maturation protease</fullName>
    </recommendedName>
    <alternativeName>
        <fullName evidence="6">Actin aminopeptidase ACTMAP</fullName>
    </alternativeName>
</protein>
<keyword evidence="9" id="KW-1185">Reference proteome</keyword>
<keyword evidence="3" id="KW-0378">Hydrolase</keyword>
<evidence type="ECO:0000256" key="3">
    <source>
        <dbReference type="ARBA" id="ARBA00022801"/>
    </source>
</evidence>
<proteinExistence type="inferred from homology"/>
<evidence type="ECO:0000256" key="2">
    <source>
        <dbReference type="ARBA" id="ARBA00022670"/>
    </source>
</evidence>
<dbReference type="AlphaFoldDB" id="A0A3P6QFN8"/>
<dbReference type="GO" id="GO:0004177">
    <property type="term" value="F:aminopeptidase activity"/>
    <property type="evidence" value="ECO:0007669"/>
    <property type="project" value="UniProtKB-KW"/>
</dbReference>
<evidence type="ECO:0000256" key="1">
    <source>
        <dbReference type="ARBA" id="ARBA00022438"/>
    </source>
</evidence>
<comment type="similarity">
    <text evidence="4">Belongs to the ACTMAP family.</text>
</comment>
<dbReference type="PANTHER" id="PTHR28631">
    <property type="entry name" value="UPF0692 PROTEIN C19ORF54"/>
    <property type="match status" value="1"/>
</dbReference>
<evidence type="ECO:0000313" key="9">
    <source>
        <dbReference type="Proteomes" id="UP000267096"/>
    </source>
</evidence>
<organism evidence="8 9">
    <name type="scientific">Anisakis simplex</name>
    <name type="common">Herring worm</name>
    <dbReference type="NCBI Taxonomy" id="6269"/>
    <lineage>
        <taxon>Eukaryota</taxon>
        <taxon>Metazoa</taxon>
        <taxon>Ecdysozoa</taxon>
        <taxon>Nematoda</taxon>
        <taxon>Chromadorea</taxon>
        <taxon>Rhabditida</taxon>
        <taxon>Spirurina</taxon>
        <taxon>Ascaridomorpha</taxon>
        <taxon>Ascaridoidea</taxon>
        <taxon>Anisakidae</taxon>
        <taxon>Anisakis</taxon>
        <taxon>Anisakis simplex complex</taxon>
    </lineage>
</organism>
<evidence type="ECO:0000313" key="8">
    <source>
        <dbReference type="EMBL" id="VDK50186.1"/>
    </source>
</evidence>
<dbReference type="GO" id="GO:0006508">
    <property type="term" value="P:proteolysis"/>
    <property type="evidence" value="ECO:0007669"/>
    <property type="project" value="UniProtKB-KW"/>
</dbReference>
<name>A0A3P6QFN8_ANISI</name>
<keyword evidence="1" id="KW-0031">Aminopeptidase</keyword>
<reference evidence="8 9" key="1">
    <citation type="submission" date="2018-11" db="EMBL/GenBank/DDBJ databases">
        <authorList>
            <consortium name="Pathogen Informatics"/>
        </authorList>
    </citation>
    <scope>NUCLEOTIDE SEQUENCE [LARGE SCALE GENOMIC DNA]</scope>
</reference>
<keyword evidence="2" id="KW-0645">Protease</keyword>
<dbReference type="OrthoDB" id="198816at2759"/>
<dbReference type="Pfam" id="PF21646">
    <property type="entry name" value="ACTMAP-like_C"/>
    <property type="match status" value="1"/>
</dbReference>
<dbReference type="PANTHER" id="PTHR28631:SF1">
    <property type="entry name" value="ACTIN MATURATION PROTEASE"/>
    <property type="match status" value="1"/>
</dbReference>
<evidence type="ECO:0000256" key="7">
    <source>
        <dbReference type="ARBA" id="ARBA00049041"/>
    </source>
</evidence>
<evidence type="ECO:0000256" key="6">
    <source>
        <dbReference type="ARBA" id="ARBA00034908"/>
    </source>
</evidence>
<gene>
    <name evidence="8" type="ORF">ASIM_LOCUS13625</name>
</gene>
<dbReference type="Proteomes" id="UP000267096">
    <property type="component" value="Unassembled WGS sequence"/>
</dbReference>
<dbReference type="InterPro" id="IPR040043">
    <property type="entry name" value="ACTMAP"/>
</dbReference>
<comment type="catalytic activity">
    <reaction evidence="7">
        <text>N-terminal N(alpha)-acetyl-L-cysteinyl-L-aspartyl-[protein] + H2O = N-terminal L-aspartyl-[protein] + N-acetyl-L-cysteine</text>
        <dbReference type="Rhea" id="RHEA:74579"/>
        <dbReference type="Rhea" id="RHEA-COMP:12669"/>
        <dbReference type="Rhea" id="RHEA-COMP:18395"/>
        <dbReference type="ChEBI" id="CHEBI:15377"/>
        <dbReference type="ChEBI" id="CHEBI:64720"/>
        <dbReference type="ChEBI" id="CHEBI:78236"/>
        <dbReference type="ChEBI" id="CHEBI:193599"/>
    </reaction>
    <physiologicalReaction direction="left-to-right" evidence="7">
        <dbReference type="Rhea" id="RHEA:74580"/>
    </physiologicalReaction>
</comment>
<sequence length="174" mass="19262">MSRVIEQFSSAQSEEAESGSGAIAYLRDSVVSILQNGPQCGLVTLQMAATSLRLPAVDVEHILKIAQQKGFTSRGEIDHFSGIGCYDMASLRGVIRDLLEAEELLRADSAVLIPYDCDKNNEPVILHGDCAHWCIVYCGQFHSLNQNLTNLSSFEFCSRKLLHIILTYLLLIFI</sequence>
<accession>A0A3P6QFN8</accession>
<dbReference type="EMBL" id="UYRR01031450">
    <property type="protein sequence ID" value="VDK50186.1"/>
    <property type="molecule type" value="Genomic_DNA"/>
</dbReference>
<evidence type="ECO:0000256" key="4">
    <source>
        <dbReference type="ARBA" id="ARBA00034725"/>
    </source>
</evidence>
<evidence type="ECO:0000256" key="5">
    <source>
        <dbReference type="ARBA" id="ARBA00034848"/>
    </source>
</evidence>